<evidence type="ECO:0000256" key="1">
    <source>
        <dbReference type="ARBA" id="ARBA00023125"/>
    </source>
</evidence>
<proteinExistence type="predicted"/>
<dbReference type="AlphaFoldDB" id="A0A4Q9L7C5"/>
<dbReference type="GO" id="GO:0044818">
    <property type="term" value="P:mitotic G2/M transition checkpoint"/>
    <property type="evidence" value="ECO:0007669"/>
    <property type="project" value="TreeGrafter"/>
</dbReference>
<dbReference type="Gene3D" id="2.40.50.140">
    <property type="entry name" value="Nucleic acid-binding proteins"/>
    <property type="match status" value="1"/>
</dbReference>
<dbReference type="GO" id="GO:0070876">
    <property type="term" value="C:SOSS complex"/>
    <property type="evidence" value="ECO:0007669"/>
    <property type="project" value="TreeGrafter"/>
</dbReference>
<dbReference type="GO" id="GO:0000724">
    <property type="term" value="P:double-strand break repair via homologous recombination"/>
    <property type="evidence" value="ECO:0007669"/>
    <property type="project" value="TreeGrafter"/>
</dbReference>
<dbReference type="Proteomes" id="UP000293045">
    <property type="component" value="Unassembled WGS sequence"/>
</dbReference>
<dbReference type="PANTHER" id="PTHR13356:SF0">
    <property type="entry name" value="SOSS COMPLEX SUBUNIT B HOMOLOG"/>
    <property type="match status" value="1"/>
</dbReference>
<reference evidence="2 3" key="1">
    <citation type="submission" date="2017-12" db="EMBL/GenBank/DDBJ databases">
        <authorList>
            <person name="Pombert J.-F."/>
            <person name="Haag K.L."/>
            <person name="Ebert D."/>
        </authorList>
    </citation>
    <scope>NUCLEOTIDE SEQUENCE [LARGE SCALE GENOMIC DNA]</scope>
    <source>
        <strain evidence="2">IL-BN-2</strain>
    </source>
</reference>
<dbReference type="EMBL" id="PIXR01001006">
    <property type="protein sequence ID" value="TBU03216.1"/>
    <property type="molecule type" value="Genomic_DNA"/>
</dbReference>
<evidence type="ECO:0000313" key="3">
    <source>
        <dbReference type="Proteomes" id="UP000293045"/>
    </source>
</evidence>
<evidence type="ECO:0000313" key="2">
    <source>
        <dbReference type="EMBL" id="TBU03216.1"/>
    </source>
</evidence>
<dbReference type="InterPro" id="IPR051231">
    <property type="entry name" value="SOSS-B"/>
</dbReference>
<dbReference type="SUPFAM" id="SSF50249">
    <property type="entry name" value="Nucleic acid-binding proteins"/>
    <property type="match status" value="1"/>
</dbReference>
<dbReference type="PANTHER" id="PTHR13356">
    <property type="entry name" value="OB FOLD NUCLEIC ACID BINDING PROTEIN-RELATED"/>
    <property type="match status" value="1"/>
</dbReference>
<dbReference type="GO" id="GO:0010212">
    <property type="term" value="P:response to ionizing radiation"/>
    <property type="evidence" value="ECO:0007669"/>
    <property type="project" value="TreeGrafter"/>
</dbReference>
<dbReference type="GO" id="GO:0003677">
    <property type="term" value="F:DNA binding"/>
    <property type="evidence" value="ECO:0007669"/>
    <property type="project" value="UniProtKB-KW"/>
</dbReference>
<dbReference type="VEuPathDB" id="MicrosporidiaDB:CWI39_1006p0020"/>
<organism evidence="2 3">
    <name type="scientific">Hamiltosporidium magnivora</name>
    <dbReference type="NCBI Taxonomy" id="148818"/>
    <lineage>
        <taxon>Eukaryota</taxon>
        <taxon>Fungi</taxon>
        <taxon>Fungi incertae sedis</taxon>
        <taxon>Microsporidia</taxon>
        <taxon>Dubosqiidae</taxon>
        <taxon>Hamiltosporidium</taxon>
    </lineage>
</organism>
<dbReference type="VEuPathDB" id="MicrosporidiaDB:CWI36_0578p0030"/>
<protein>
    <recommendedName>
        <fullName evidence="4">OB domain-containing protein</fullName>
    </recommendedName>
</protein>
<sequence length="105" mass="11987">MLYHKIVDLTNTTKNICLSFIVIKEISVTTTKDKDIVRTYLISDETGSIEYSAWNIQFEDGDLINITGGYTSLFKGKTRLFNSKNSLINRSGKIRKVFSLEPFIN</sequence>
<accession>A0A4Q9L7C5</accession>
<gene>
    <name evidence="2" type="ORF">CWI39_1006p0020</name>
</gene>
<name>A0A4Q9L7C5_9MICR</name>
<keyword evidence="1" id="KW-0238">DNA-binding</keyword>
<evidence type="ECO:0008006" key="4">
    <source>
        <dbReference type="Google" id="ProtNLM"/>
    </source>
</evidence>
<comment type="caution">
    <text evidence="2">The sequence shown here is derived from an EMBL/GenBank/DDBJ whole genome shotgun (WGS) entry which is preliminary data.</text>
</comment>
<dbReference type="InterPro" id="IPR012340">
    <property type="entry name" value="NA-bd_OB-fold"/>
</dbReference>